<organism evidence="1 2">
    <name type="scientific">Paraglaciecola chathamensis</name>
    <dbReference type="NCBI Taxonomy" id="368405"/>
    <lineage>
        <taxon>Bacteria</taxon>
        <taxon>Pseudomonadati</taxon>
        <taxon>Pseudomonadota</taxon>
        <taxon>Gammaproteobacteria</taxon>
        <taxon>Alteromonadales</taxon>
        <taxon>Alteromonadaceae</taxon>
        <taxon>Paraglaciecola</taxon>
    </lineage>
</organism>
<accession>A0A8H9IE43</accession>
<evidence type="ECO:0000313" key="1">
    <source>
        <dbReference type="EMBL" id="GGZ83153.1"/>
    </source>
</evidence>
<dbReference type="AlphaFoldDB" id="A0A8H9IE43"/>
<reference evidence="1" key="2">
    <citation type="submission" date="2020-09" db="EMBL/GenBank/DDBJ databases">
        <authorList>
            <person name="Sun Q."/>
            <person name="Kim S."/>
        </authorList>
    </citation>
    <scope>NUCLEOTIDE SEQUENCE</scope>
    <source>
        <strain evidence="1">KCTC 32337</strain>
    </source>
</reference>
<protein>
    <submittedName>
        <fullName evidence="1">Uncharacterized protein</fullName>
    </submittedName>
</protein>
<sequence length="66" mass="7444">MIRIFKVGIRKITAPIPNGTLQQNVEHLAKSFPQFRWTTVFDTDGVIQADGSIMYELQLPPKKSNG</sequence>
<reference evidence="1" key="1">
    <citation type="journal article" date="2014" name="Int. J. Syst. Evol. Microbiol.">
        <title>Complete genome sequence of Corynebacterium casei LMG S-19264T (=DSM 44701T), isolated from a smear-ripened cheese.</title>
        <authorList>
            <consortium name="US DOE Joint Genome Institute (JGI-PGF)"/>
            <person name="Walter F."/>
            <person name="Albersmeier A."/>
            <person name="Kalinowski J."/>
            <person name="Ruckert C."/>
        </authorList>
    </citation>
    <scope>NUCLEOTIDE SEQUENCE</scope>
    <source>
        <strain evidence="1">KCTC 32337</strain>
    </source>
</reference>
<dbReference type="RefSeq" id="WP_191867351.1">
    <property type="nucleotide sequence ID" value="NZ_BMZC01000023.1"/>
</dbReference>
<dbReference type="Proteomes" id="UP000622604">
    <property type="component" value="Unassembled WGS sequence"/>
</dbReference>
<dbReference type="EMBL" id="BMZC01000023">
    <property type="protein sequence ID" value="GGZ83153.1"/>
    <property type="molecule type" value="Genomic_DNA"/>
</dbReference>
<evidence type="ECO:0000313" key="2">
    <source>
        <dbReference type="Proteomes" id="UP000622604"/>
    </source>
</evidence>
<proteinExistence type="predicted"/>
<comment type="caution">
    <text evidence="1">The sequence shown here is derived from an EMBL/GenBank/DDBJ whole genome shotgun (WGS) entry which is preliminary data.</text>
</comment>
<name>A0A8H9IE43_9ALTE</name>
<gene>
    <name evidence="1" type="ORF">GCM10011274_45970</name>
</gene>